<dbReference type="eggNOG" id="COG0582">
    <property type="taxonomic scope" value="Bacteria"/>
</dbReference>
<organism evidence="8 9">
    <name type="scientific">Acaryochloris marina (strain MBIC 11017)</name>
    <dbReference type="NCBI Taxonomy" id="329726"/>
    <lineage>
        <taxon>Bacteria</taxon>
        <taxon>Bacillati</taxon>
        <taxon>Cyanobacteriota</taxon>
        <taxon>Cyanophyceae</taxon>
        <taxon>Acaryochloridales</taxon>
        <taxon>Acaryochloridaceae</taxon>
        <taxon>Acaryochloris</taxon>
    </lineage>
</organism>
<evidence type="ECO:0000313" key="8">
    <source>
        <dbReference type="EMBL" id="ABW25331.1"/>
    </source>
</evidence>
<dbReference type="PANTHER" id="PTHR30629:SF2">
    <property type="entry name" value="PROPHAGE INTEGRASE INTS-RELATED"/>
    <property type="match status" value="1"/>
</dbReference>
<dbReference type="EMBL" id="CP000828">
    <property type="protein sequence ID" value="ABW25331.1"/>
    <property type="molecule type" value="Genomic_DNA"/>
</dbReference>
<comment type="similarity">
    <text evidence="1">Belongs to the 'phage' integrase family.</text>
</comment>
<name>B0C8U1_ACAM1</name>
<dbReference type="STRING" id="329726.AM1_0245"/>
<keyword evidence="2" id="KW-0229">DNA integration</keyword>
<dbReference type="Gene3D" id="1.10.443.10">
    <property type="entry name" value="Intergrase catalytic core"/>
    <property type="match status" value="1"/>
</dbReference>
<dbReference type="RefSeq" id="WP_012160941.1">
    <property type="nucleotide sequence ID" value="NC_009925.1"/>
</dbReference>
<evidence type="ECO:0000256" key="2">
    <source>
        <dbReference type="ARBA" id="ARBA00022908"/>
    </source>
</evidence>
<proteinExistence type="inferred from homology"/>
<keyword evidence="3 5" id="KW-0238">DNA-binding</keyword>
<feature type="domain" description="Tyr recombinase" evidence="6">
    <location>
        <begin position="205"/>
        <end position="386"/>
    </location>
</feature>
<dbReference type="SUPFAM" id="SSF56349">
    <property type="entry name" value="DNA breaking-rejoining enzymes"/>
    <property type="match status" value="1"/>
</dbReference>
<dbReference type="GO" id="GO:0015074">
    <property type="term" value="P:DNA integration"/>
    <property type="evidence" value="ECO:0007669"/>
    <property type="project" value="UniProtKB-KW"/>
</dbReference>
<evidence type="ECO:0000259" key="6">
    <source>
        <dbReference type="PROSITE" id="PS51898"/>
    </source>
</evidence>
<dbReference type="GO" id="GO:0006310">
    <property type="term" value="P:DNA recombination"/>
    <property type="evidence" value="ECO:0007669"/>
    <property type="project" value="UniProtKB-KW"/>
</dbReference>
<evidence type="ECO:0000256" key="5">
    <source>
        <dbReference type="PROSITE-ProRule" id="PRU01248"/>
    </source>
</evidence>
<dbReference type="Proteomes" id="UP000000268">
    <property type="component" value="Chromosome"/>
</dbReference>
<sequence>MATNRLTDLQVRNAKPKTGSYRLSDGGGLFLQITPAGGKHWKYRYRIQGKESTFSIGSYPELGLGEARAKHLEARRLVAQGLNPTTEAKRLQLSLQLAQGNTFEFVADEWFSQKNAGWSESYRGIVRNRLNRDLNPSLGPRPVTEITAPEVLAVIRAVEARGANALAHKCLSIVRMVLGYAVATGRCDRNVVNDLGGALAPVDAKHRAAITDPKRVGELMRMIADYRGSMVVRAAMRMGALTFVRPGELRTMQWSQINWNTKEWRFQVSKTETDHIVPLATQAIEILQTLQLITGNGTSRYVFPSANSMTRHMSNNAVLAALRAMGITKDEMSGHGFRAMARTLIAEELHYRPELIEHQLAHAVRGPLGRAYNRTEFLEERREMMQAWADYLDELERDC</sequence>
<keyword evidence="4" id="KW-0233">DNA recombination</keyword>
<evidence type="ECO:0000259" key="7">
    <source>
        <dbReference type="PROSITE" id="PS51900"/>
    </source>
</evidence>
<evidence type="ECO:0000313" key="9">
    <source>
        <dbReference type="Proteomes" id="UP000000268"/>
    </source>
</evidence>
<dbReference type="InterPro" id="IPR010998">
    <property type="entry name" value="Integrase_recombinase_N"/>
</dbReference>
<dbReference type="InterPro" id="IPR011010">
    <property type="entry name" value="DNA_brk_join_enz"/>
</dbReference>
<keyword evidence="9" id="KW-1185">Reference proteome</keyword>
<dbReference type="GO" id="GO:0003677">
    <property type="term" value="F:DNA binding"/>
    <property type="evidence" value="ECO:0007669"/>
    <property type="project" value="UniProtKB-UniRule"/>
</dbReference>
<dbReference type="InterPro" id="IPR044068">
    <property type="entry name" value="CB"/>
</dbReference>
<gene>
    <name evidence="8" type="ordered locus">AM1_0245</name>
</gene>
<dbReference type="Pfam" id="PF13356">
    <property type="entry name" value="Arm-DNA-bind_3"/>
    <property type="match status" value="1"/>
</dbReference>
<dbReference type="PROSITE" id="PS51898">
    <property type="entry name" value="TYR_RECOMBINASE"/>
    <property type="match status" value="1"/>
</dbReference>
<dbReference type="CDD" id="cd00801">
    <property type="entry name" value="INT_P4_C"/>
    <property type="match status" value="1"/>
</dbReference>
<dbReference type="PROSITE" id="PS51900">
    <property type="entry name" value="CB"/>
    <property type="match status" value="1"/>
</dbReference>
<dbReference type="InterPro" id="IPR002104">
    <property type="entry name" value="Integrase_catalytic"/>
</dbReference>
<evidence type="ECO:0000256" key="3">
    <source>
        <dbReference type="ARBA" id="ARBA00023125"/>
    </source>
</evidence>
<evidence type="ECO:0000256" key="4">
    <source>
        <dbReference type="ARBA" id="ARBA00023172"/>
    </source>
</evidence>
<dbReference type="InterPro" id="IPR053876">
    <property type="entry name" value="Phage_int_M"/>
</dbReference>
<dbReference type="Pfam" id="PF22022">
    <property type="entry name" value="Phage_int_M"/>
    <property type="match status" value="1"/>
</dbReference>
<dbReference type="Pfam" id="PF00589">
    <property type="entry name" value="Phage_integrase"/>
    <property type="match status" value="1"/>
</dbReference>
<evidence type="ECO:0000256" key="1">
    <source>
        <dbReference type="ARBA" id="ARBA00008857"/>
    </source>
</evidence>
<dbReference type="OrthoDB" id="7388552at2"/>
<reference evidence="8 9" key="1">
    <citation type="journal article" date="2008" name="Proc. Natl. Acad. Sci. U.S.A.">
        <title>Niche adaptation and genome expansion in the chlorophyll d-producing cyanobacterium Acaryochloris marina.</title>
        <authorList>
            <person name="Swingley W.D."/>
            <person name="Chen M."/>
            <person name="Cheung P.C."/>
            <person name="Conrad A.L."/>
            <person name="Dejesa L.C."/>
            <person name="Hao J."/>
            <person name="Honchak B.M."/>
            <person name="Karbach L.E."/>
            <person name="Kurdoglu A."/>
            <person name="Lahiri S."/>
            <person name="Mastrian S.D."/>
            <person name="Miyashita H."/>
            <person name="Page L."/>
            <person name="Ramakrishna P."/>
            <person name="Satoh S."/>
            <person name="Sattley W.M."/>
            <person name="Shimada Y."/>
            <person name="Taylor H.L."/>
            <person name="Tomo T."/>
            <person name="Tsuchiya T."/>
            <person name="Wang Z.T."/>
            <person name="Raymond J."/>
            <person name="Mimuro M."/>
            <person name="Blankenship R.E."/>
            <person name="Touchman J.W."/>
        </authorList>
    </citation>
    <scope>NUCLEOTIDE SEQUENCE [LARGE SCALE GENOMIC DNA]</scope>
    <source>
        <strain evidence="9">MBIC 11017</strain>
    </source>
</reference>
<protein>
    <submittedName>
        <fullName evidence="8">Phage integrase family protein</fullName>
    </submittedName>
</protein>
<dbReference type="KEGG" id="amr:AM1_0245"/>
<dbReference type="AlphaFoldDB" id="B0C8U1"/>
<dbReference type="InterPro" id="IPR038488">
    <property type="entry name" value="Integrase_DNA-bd_sf"/>
</dbReference>
<feature type="domain" description="Core-binding (CB)" evidence="7">
    <location>
        <begin position="101"/>
        <end position="182"/>
    </location>
</feature>
<dbReference type="HOGENOM" id="CLU_027562_0_0_3"/>
<dbReference type="InterPro" id="IPR050808">
    <property type="entry name" value="Phage_Integrase"/>
</dbReference>
<accession>B0C8U1</accession>
<dbReference type="InterPro" id="IPR013762">
    <property type="entry name" value="Integrase-like_cat_sf"/>
</dbReference>
<dbReference type="InterPro" id="IPR025166">
    <property type="entry name" value="Integrase_DNA_bind_dom"/>
</dbReference>
<dbReference type="Gene3D" id="1.10.150.130">
    <property type="match status" value="1"/>
</dbReference>
<dbReference type="Gene3D" id="3.30.160.390">
    <property type="entry name" value="Integrase, DNA-binding domain"/>
    <property type="match status" value="1"/>
</dbReference>
<dbReference type="PANTHER" id="PTHR30629">
    <property type="entry name" value="PROPHAGE INTEGRASE"/>
    <property type="match status" value="1"/>
</dbReference>